<name>A0AA39SSZ1_ACESA</name>
<gene>
    <name evidence="1" type="ORF">LWI29_012955</name>
</gene>
<protein>
    <submittedName>
        <fullName evidence="1">Uncharacterized protein</fullName>
    </submittedName>
</protein>
<comment type="caution">
    <text evidence="1">The sequence shown here is derived from an EMBL/GenBank/DDBJ whole genome shotgun (WGS) entry which is preliminary data.</text>
</comment>
<organism evidence="1 2">
    <name type="scientific">Acer saccharum</name>
    <name type="common">Sugar maple</name>
    <dbReference type="NCBI Taxonomy" id="4024"/>
    <lineage>
        <taxon>Eukaryota</taxon>
        <taxon>Viridiplantae</taxon>
        <taxon>Streptophyta</taxon>
        <taxon>Embryophyta</taxon>
        <taxon>Tracheophyta</taxon>
        <taxon>Spermatophyta</taxon>
        <taxon>Magnoliopsida</taxon>
        <taxon>eudicotyledons</taxon>
        <taxon>Gunneridae</taxon>
        <taxon>Pentapetalae</taxon>
        <taxon>rosids</taxon>
        <taxon>malvids</taxon>
        <taxon>Sapindales</taxon>
        <taxon>Sapindaceae</taxon>
        <taxon>Hippocastanoideae</taxon>
        <taxon>Acereae</taxon>
        <taxon>Acer</taxon>
    </lineage>
</organism>
<reference evidence="1" key="1">
    <citation type="journal article" date="2022" name="Plant J.">
        <title>Strategies of tolerance reflected in two North American maple genomes.</title>
        <authorList>
            <person name="McEvoy S.L."/>
            <person name="Sezen U.U."/>
            <person name="Trouern-Trend A."/>
            <person name="McMahon S.M."/>
            <person name="Schaberg P.G."/>
            <person name="Yang J."/>
            <person name="Wegrzyn J.L."/>
            <person name="Swenson N.G."/>
        </authorList>
    </citation>
    <scope>NUCLEOTIDE SEQUENCE</scope>
    <source>
        <strain evidence="1">NS2018</strain>
    </source>
</reference>
<dbReference type="AlphaFoldDB" id="A0AA39SSZ1"/>
<accession>A0AA39SSZ1</accession>
<reference evidence="1" key="2">
    <citation type="submission" date="2023-06" db="EMBL/GenBank/DDBJ databases">
        <authorList>
            <person name="Swenson N.G."/>
            <person name="Wegrzyn J.L."/>
            <person name="Mcevoy S.L."/>
        </authorList>
    </citation>
    <scope>NUCLEOTIDE SEQUENCE</scope>
    <source>
        <strain evidence="1">NS2018</strain>
        <tissue evidence="1">Leaf</tissue>
    </source>
</reference>
<proteinExistence type="predicted"/>
<keyword evidence="2" id="KW-1185">Reference proteome</keyword>
<dbReference type="Proteomes" id="UP001168877">
    <property type="component" value="Unassembled WGS sequence"/>
</dbReference>
<dbReference type="EMBL" id="JAUESC010000004">
    <property type="protein sequence ID" value="KAK0596118.1"/>
    <property type="molecule type" value="Genomic_DNA"/>
</dbReference>
<sequence>MEMINDTDEDNYKQQNNLCFKRLCSNFNKKAVSKAKNVGQLLQQANFGAENTFILEKETEAADNKTPEESIKRTSLKFSRCISTERLLRGLETFCN</sequence>
<evidence type="ECO:0000313" key="2">
    <source>
        <dbReference type="Proteomes" id="UP001168877"/>
    </source>
</evidence>
<evidence type="ECO:0000313" key="1">
    <source>
        <dbReference type="EMBL" id="KAK0596118.1"/>
    </source>
</evidence>